<comment type="caution">
    <text evidence="1">The sequence shown here is derived from an EMBL/GenBank/DDBJ whole genome shotgun (WGS) entry which is preliminary data.</text>
</comment>
<reference evidence="1" key="1">
    <citation type="submission" date="2020-07" db="EMBL/GenBank/DDBJ databases">
        <title>Multicomponent nature underlies the extraordinary mechanical properties of spider dragline silk.</title>
        <authorList>
            <person name="Kono N."/>
            <person name="Nakamura H."/>
            <person name="Mori M."/>
            <person name="Yoshida Y."/>
            <person name="Ohtoshi R."/>
            <person name="Malay A.D."/>
            <person name="Moran D.A.P."/>
            <person name="Tomita M."/>
            <person name="Numata K."/>
            <person name="Arakawa K."/>
        </authorList>
    </citation>
    <scope>NUCLEOTIDE SEQUENCE</scope>
</reference>
<evidence type="ECO:0000313" key="1">
    <source>
        <dbReference type="EMBL" id="GFR09969.1"/>
    </source>
</evidence>
<dbReference type="OrthoDB" id="6453376at2759"/>
<proteinExistence type="predicted"/>
<keyword evidence="2" id="KW-1185">Reference proteome</keyword>
<organism evidence="1 2">
    <name type="scientific">Trichonephila clavata</name>
    <name type="common">Joro spider</name>
    <name type="synonym">Nephila clavata</name>
    <dbReference type="NCBI Taxonomy" id="2740835"/>
    <lineage>
        <taxon>Eukaryota</taxon>
        <taxon>Metazoa</taxon>
        <taxon>Ecdysozoa</taxon>
        <taxon>Arthropoda</taxon>
        <taxon>Chelicerata</taxon>
        <taxon>Arachnida</taxon>
        <taxon>Araneae</taxon>
        <taxon>Araneomorphae</taxon>
        <taxon>Entelegynae</taxon>
        <taxon>Araneoidea</taxon>
        <taxon>Nephilidae</taxon>
        <taxon>Trichonephila</taxon>
    </lineage>
</organism>
<dbReference type="AlphaFoldDB" id="A0A8X6LJU1"/>
<evidence type="ECO:0000313" key="2">
    <source>
        <dbReference type="Proteomes" id="UP000887116"/>
    </source>
</evidence>
<gene>
    <name evidence="1" type="ORF">TNCT_422661</name>
</gene>
<dbReference type="EMBL" id="BMAO01016626">
    <property type="protein sequence ID" value="GFR09969.1"/>
    <property type="molecule type" value="Genomic_DNA"/>
</dbReference>
<name>A0A8X6LJU1_TRICU</name>
<accession>A0A8X6LJU1</accession>
<sequence length="68" mass="7847">MDYTYEELVVMANKMRKDAKQNDCTMSNFQDSSSSHLTFSCVGRRQLENDSFAISNAGIRRPRNVRQP</sequence>
<dbReference type="Proteomes" id="UP000887116">
    <property type="component" value="Unassembled WGS sequence"/>
</dbReference>
<protein>
    <submittedName>
        <fullName evidence="1">Uncharacterized protein</fullName>
    </submittedName>
</protein>